<dbReference type="Pfam" id="PF16184">
    <property type="entry name" value="Cadherin_3"/>
    <property type="match status" value="3"/>
</dbReference>
<gene>
    <name evidence="8" type="ORF">MNOR_LOCUS33477</name>
</gene>
<keyword evidence="3" id="KW-0677">Repeat</keyword>
<dbReference type="GO" id="GO:0016020">
    <property type="term" value="C:membrane"/>
    <property type="evidence" value="ECO:0007669"/>
    <property type="project" value="InterPro"/>
</dbReference>
<keyword evidence="5" id="KW-0325">Glycoprotein</keyword>
<dbReference type="EMBL" id="CAXKWB010048446">
    <property type="protein sequence ID" value="CAL4166611.1"/>
    <property type="molecule type" value="Genomic_DNA"/>
</dbReference>
<keyword evidence="2" id="KW-0732">Signal</keyword>
<dbReference type="InterPro" id="IPR038081">
    <property type="entry name" value="CalX-like_sf"/>
</dbReference>
<organism evidence="8 9">
    <name type="scientific">Meganyctiphanes norvegica</name>
    <name type="common">Northern krill</name>
    <name type="synonym">Thysanopoda norvegica</name>
    <dbReference type="NCBI Taxonomy" id="48144"/>
    <lineage>
        <taxon>Eukaryota</taxon>
        <taxon>Metazoa</taxon>
        <taxon>Ecdysozoa</taxon>
        <taxon>Arthropoda</taxon>
        <taxon>Crustacea</taxon>
        <taxon>Multicrustacea</taxon>
        <taxon>Malacostraca</taxon>
        <taxon>Eumalacostraca</taxon>
        <taxon>Eucarida</taxon>
        <taxon>Euphausiacea</taxon>
        <taxon>Euphausiidae</taxon>
        <taxon>Meganyctiphanes</taxon>
    </lineage>
</organism>
<comment type="similarity">
    <text evidence="1">Belongs to the FRAS1 family.</text>
</comment>
<dbReference type="PANTHER" id="PTHR45739:SF1">
    <property type="entry name" value="EXTRACELLULAR MATRIX ORGANIZING PROTEIN FRAS1"/>
    <property type="match status" value="1"/>
</dbReference>
<dbReference type="SMART" id="SM00237">
    <property type="entry name" value="Calx_beta"/>
    <property type="match status" value="5"/>
</dbReference>
<dbReference type="SUPFAM" id="SSF141072">
    <property type="entry name" value="CalX-like"/>
    <property type="match status" value="5"/>
</dbReference>
<dbReference type="GO" id="GO:0009653">
    <property type="term" value="P:anatomical structure morphogenesis"/>
    <property type="evidence" value="ECO:0007669"/>
    <property type="project" value="TreeGrafter"/>
</dbReference>
<accession>A0AAV2S8B2</accession>
<feature type="domain" description="Calx-beta" evidence="7">
    <location>
        <begin position="855"/>
        <end position="959"/>
    </location>
</feature>
<dbReference type="InterPro" id="IPR039005">
    <property type="entry name" value="CSPG_rpt"/>
</dbReference>
<keyword evidence="4" id="KW-0106">Calcium</keyword>
<dbReference type="GO" id="GO:0007154">
    <property type="term" value="P:cell communication"/>
    <property type="evidence" value="ECO:0007669"/>
    <property type="project" value="InterPro"/>
</dbReference>
<dbReference type="InterPro" id="IPR051561">
    <property type="entry name" value="FRAS1_ECM"/>
</dbReference>
<feature type="domain" description="Calx-beta" evidence="7">
    <location>
        <begin position="487"/>
        <end position="600"/>
    </location>
</feature>
<evidence type="ECO:0000259" key="7">
    <source>
        <dbReference type="SMART" id="SM00237"/>
    </source>
</evidence>
<feature type="domain" description="Calx-beta" evidence="7">
    <location>
        <begin position="734"/>
        <end position="837"/>
    </location>
</feature>
<feature type="non-terminal residue" evidence="8">
    <location>
        <position position="1403"/>
    </location>
</feature>
<protein>
    <recommendedName>
        <fullName evidence="7">Calx-beta domain-containing protein</fullName>
    </recommendedName>
</protein>
<dbReference type="PROSITE" id="PS51854">
    <property type="entry name" value="CSPG"/>
    <property type="match status" value="3"/>
</dbReference>
<feature type="domain" description="Calx-beta" evidence="7">
    <location>
        <begin position="614"/>
        <end position="720"/>
    </location>
</feature>
<evidence type="ECO:0000256" key="6">
    <source>
        <dbReference type="PROSITE-ProRule" id="PRU01201"/>
    </source>
</evidence>
<proteinExistence type="inferred from homology"/>
<feature type="domain" description="Calx-beta" evidence="7">
    <location>
        <begin position="372"/>
        <end position="474"/>
    </location>
</feature>
<feature type="repeat" description="CSPG" evidence="6">
    <location>
        <begin position="33"/>
        <end position="125"/>
    </location>
</feature>
<dbReference type="Pfam" id="PF03160">
    <property type="entry name" value="Calx-beta"/>
    <property type="match status" value="4"/>
</dbReference>
<evidence type="ECO:0000256" key="2">
    <source>
        <dbReference type="ARBA" id="ARBA00022729"/>
    </source>
</evidence>
<feature type="repeat" description="CSPG" evidence="6">
    <location>
        <begin position="145"/>
        <end position="237"/>
    </location>
</feature>
<sequence>MASDSLMFNLEDSEGNVMMDQALSITVLEDHIPPRITINDGLILKEDASSAITADDLSATDDETDPLQLKYMLLSGPHNGRLELSTAPGKAISSWNQQALEVGILRYQNLPMDETHKDQFVFVVSDGKNNASQTFSINITPVDDELPLLVLNNIKVQEGHRKILSQFEVEALDADTPDSLIVFTVNRPPRRGKLQIQQLDDYSDAKSFTMLDIYNGNVSYLHDGSDSSRDSFKISVSDSTNKKYLIEHSEDSTTEPSTVHVEISAVDNGTPILVANRGLQYLRQEDGKTKNFITSHELFVEDEDTDASKLQYKVSVPPRQGVLRLTTKQRPVSSFTQADINDGNLYYELTTYIQTITKDEFTFEISDSKPNVVSDNVFHIQWMWIVMERKEVNVTETSKNAKVLIKRIGNLKQHSSVTCVSHTGSATDSGKERDFTPVSELIKFDEGQTDAYCEISINDDKLNEGLEAFSVKLSNPNYALIGKPKKTVLQISDVEDIPTISFEAKHFNINESEGFIYARIVREGDPSHQASVMCVTEDASAKGVSPQDAQSKYEADYIQRIEDETSRVVFPAGVTVASCNVRIFDDDQFEMNEELKLKLKNPSPGVKLGDIKNAIINIKGPNDISTISLSQLAYSVSESDGSVTVSIERFGADLMHTSSVWCATKSLPNEEAQASLDYIPHTTEIFFKEGVKNASCTINIVDDRANPRLEGKERFVVLISTAKNASINYLASEATVTIHDEDDAPSIQFIVPDMKVRENQTIIKIPIQRSGDLSKVSTVYCFTRQRSAKAGIDFMERPNTIDSIVSFPKGVSKVECEVGLLDDLMYEKEEEFIVKLSTPESPSNVRPVLGANKIIRITILDWEDRPRISLENSVYTITEPQIGELTKSLKIPIVRVGDTSQVSKVTVSTKDGSASANDDYQPLHTSVEFLPGETLVEIELKIVRNSGRQWHETFTLIIGPDDPINAELGVITSAAITIYDHESAGSSVLPAPPLVTSLLYYNNVKEHLGEPATAGYPLICVTPCDANYPESDKTKEMCSESGINVTSIKYSWEVAIPGDGDDVFTPFHSLNDDNLFASPHSKVLDSMFFARHFRVRCVAQPVRGNGEFGIPLRSKPIPIGINNGICQTTIVPGQPGGYQGQSFVASLSYINASNSQHPNTIKIHVEIPHQDGMIPLVSTLPLHNLRYLLTEQLYRAHHTCSNMDPLSGFLDNSLEHYPLHPRPHQWDHKLRENKTLELYRHLDLSHCMWSFSAWFSMSELVDRCGGQVVSDFQVGSSGQSFLTVRVPLYISYVYASSPPGWASLDHRTELSVSLYYNTLLWHQGLHTQPNLSARIQVTRISIDDSGRLVIDLKTWAKFRGQFVLQHPAMENEASSLKAPEDMDIKFALELLWTSSTWDGPEQV</sequence>
<evidence type="ECO:0000256" key="3">
    <source>
        <dbReference type="ARBA" id="ARBA00022737"/>
    </source>
</evidence>
<reference evidence="8 9" key="1">
    <citation type="submission" date="2024-05" db="EMBL/GenBank/DDBJ databases">
        <authorList>
            <person name="Wallberg A."/>
        </authorList>
    </citation>
    <scope>NUCLEOTIDE SEQUENCE [LARGE SCALE GENOMIC DNA]</scope>
</reference>
<evidence type="ECO:0000256" key="4">
    <source>
        <dbReference type="ARBA" id="ARBA00022837"/>
    </source>
</evidence>
<dbReference type="InterPro" id="IPR003644">
    <property type="entry name" value="Calx_beta"/>
</dbReference>
<evidence type="ECO:0000313" key="9">
    <source>
        <dbReference type="Proteomes" id="UP001497623"/>
    </source>
</evidence>
<evidence type="ECO:0000313" key="8">
    <source>
        <dbReference type="EMBL" id="CAL4166611.1"/>
    </source>
</evidence>
<dbReference type="Proteomes" id="UP001497623">
    <property type="component" value="Unassembled WGS sequence"/>
</dbReference>
<dbReference type="PANTHER" id="PTHR45739">
    <property type="entry name" value="MATRIX PROTEIN, PUTATIVE-RELATED"/>
    <property type="match status" value="1"/>
</dbReference>
<feature type="repeat" description="CSPG" evidence="6">
    <location>
        <begin position="270"/>
        <end position="366"/>
    </location>
</feature>
<keyword evidence="9" id="KW-1185">Reference proteome</keyword>
<comment type="caution">
    <text evidence="8">The sequence shown here is derived from an EMBL/GenBank/DDBJ whole genome shotgun (WGS) entry which is preliminary data.</text>
</comment>
<dbReference type="Gene3D" id="2.60.40.2030">
    <property type="match status" value="5"/>
</dbReference>
<evidence type="ECO:0000256" key="1">
    <source>
        <dbReference type="ARBA" id="ARBA00005529"/>
    </source>
</evidence>
<evidence type="ECO:0000256" key="5">
    <source>
        <dbReference type="ARBA" id="ARBA00023180"/>
    </source>
</evidence>
<name>A0AAV2S8B2_MEGNR</name>